<dbReference type="GO" id="GO:0005886">
    <property type="term" value="C:plasma membrane"/>
    <property type="evidence" value="ECO:0007669"/>
    <property type="project" value="UniProtKB-SubCell"/>
</dbReference>
<evidence type="ECO:0000256" key="5">
    <source>
        <dbReference type="ARBA" id="ARBA00022692"/>
    </source>
</evidence>
<dbReference type="AlphaFoldDB" id="A0A0G0M0T2"/>
<feature type="transmembrane region" description="Helical" evidence="8">
    <location>
        <begin position="315"/>
        <end position="331"/>
    </location>
</feature>
<feature type="transmembrane region" description="Helical" evidence="8">
    <location>
        <begin position="393"/>
        <end position="414"/>
    </location>
</feature>
<dbReference type="Proteomes" id="UP000034235">
    <property type="component" value="Unassembled WGS sequence"/>
</dbReference>
<comment type="caution">
    <text evidence="10">The sequence shown here is derived from an EMBL/GenBank/DDBJ whole genome shotgun (WGS) entry which is preliminary data.</text>
</comment>
<keyword evidence="2" id="KW-1003">Cell membrane</keyword>
<evidence type="ECO:0000256" key="4">
    <source>
        <dbReference type="ARBA" id="ARBA00022679"/>
    </source>
</evidence>
<sequence length="555" mass="64986">MNQFFPSKIKLFSLFIIILLAFVLRFYRVVDVPPSLNWDEVSIGYNAYSILKTGRDEWGALLPTHFKSYGEYKLPVQIYASIPAIAIFDLNDFSVRLTPVIYGTLTVLLIFLLGRGLFKSNVVGLASAFLLAISPWHIQLTRASFESSFALFWIVLGVWLLLKGFYHPKWSIMSMIPFAVSVYTYNTTRVFTPLFLFSILIIHFNTLKKYQKYIFLSIAVFAILMLPLVPYYTSGEGNSRYKLVSITDDPGLIPRVNERRGNSELPWILPRLIHSKYSYTAAYFIKNYFSHLTPQFLFISGAPHKQHHVQNIGQLYLIQAPFLLLGLFLIFKNKNQFRWLILSWMLLSFIPVSITNDSIPHALRTLVALPTYLILSAYGFYVFYQWLVNKKNIVKVSILFTLAIILGLQFTSYIKNYYFIYPKNYSRDWQYGNKQAVEFIKDRYEDYDLIVFTRAYGEPHMFTLFYSNYDSAKFRNDPNLERFETFDWVRVLKFDKFYFPDLGDEGTGFRDIIAQNPDKRILFIGKQVDFPQEHYRLKTIDFLNGDRAFDIVEIK</sequence>
<evidence type="ECO:0000256" key="2">
    <source>
        <dbReference type="ARBA" id="ARBA00022475"/>
    </source>
</evidence>
<dbReference type="GO" id="GO:0016763">
    <property type="term" value="F:pentosyltransferase activity"/>
    <property type="evidence" value="ECO:0007669"/>
    <property type="project" value="TreeGrafter"/>
</dbReference>
<keyword evidence="6 8" id="KW-1133">Transmembrane helix</keyword>
<keyword evidence="3" id="KW-0328">Glycosyltransferase</keyword>
<keyword evidence="7 8" id="KW-0472">Membrane</keyword>
<organism evidence="10 11">
    <name type="scientific">Candidatus Daviesbacteria bacterium GW2011_GWA2_38_24</name>
    <dbReference type="NCBI Taxonomy" id="1618422"/>
    <lineage>
        <taxon>Bacteria</taxon>
        <taxon>Candidatus Daviesiibacteriota</taxon>
    </lineage>
</organism>
<feature type="transmembrane region" description="Helical" evidence="8">
    <location>
        <begin position="213"/>
        <end position="232"/>
    </location>
</feature>
<dbReference type="Pfam" id="PF13231">
    <property type="entry name" value="PMT_2"/>
    <property type="match status" value="1"/>
</dbReference>
<accession>A0A0G0M0T2</accession>
<evidence type="ECO:0000256" key="1">
    <source>
        <dbReference type="ARBA" id="ARBA00004651"/>
    </source>
</evidence>
<dbReference type="PANTHER" id="PTHR33908">
    <property type="entry name" value="MANNOSYLTRANSFERASE YKCB-RELATED"/>
    <property type="match status" value="1"/>
</dbReference>
<evidence type="ECO:0000313" key="11">
    <source>
        <dbReference type="Proteomes" id="UP000034235"/>
    </source>
</evidence>
<protein>
    <recommendedName>
        <fullName evidence="9">Glycosyltransferase RgtA/B/C/D-like domain-containing protein</fullName>
    </recommendedName>
</protein>
<feature type="transmembrane region" description="Helical" evidence="8">
    <location>
        <begin position="12"/>
        <end position="30"/>
    </location>
</feature>
<feature type="transmembrane region" description="Helical" evidence="8">
    <location>
        <begin position="120"/>
        <end position="138"/>
    </location>
</feature>
<feature type="transmembrane region" description="Helical" evidence="8">
    <location>
        <begin position="337"/>
        <end position="354"/>
    </location>
</feature>
<dbReference type="PANTHER" id="PTHR33908:SF11">
    <property type="entry name" value="MEMBRANE PROTEIN"/>
    <property type="match status" value="1"/>
</dbReference>
<keyword evidence="4" id="KW-0808">Transferase</keyword>
<dbReference type="InterPro" id="IPR050297">
    <property type="entry name" value="LipidA_mod_glycosyltrf_83"/>
</dbReference>
<name>A0A0G0M0T2_9BACT</name>
<evidence type="ECO:0000256" key="3">
    <source>
        <dbReference type="ARBA" id="ARBA00022676"/>
    </source>
</evidence>
<dbReference type="GO" id="GO:0009103">
    <property type="term" value="P:lipopolysaccharide biosynthetic process"/>
    <property type="evidence" value="ECO:0007669"/>
    <property type="project" value="UniProtKB-ARBA"/>
</dbReference>
<evidence type="ECO:0000256" key="6">
    <source>
        <dbReference type="ARBA" id="ARBA00022989"/>
    </source>
</evidence>
<gene>
    <name evidence="10" type="ORF">US86_C0001G0176</name>
</gene>
<keyword evidence="5 8" id="KW-0812">Transmembrane</keyword>
<evidence type="ECO:0000259" key="9">
    <source>
        <dbReference type="Pfam" id="PF13231"/>
    </source>
</evidence>
<dbReference type="EMBL" id="LBUP01000001">
    <property type="protein sequence ID" value="KKQ67249.1"/>
    <property type="molecule type" value="Genomic_DNA"/>
</dbReference>
<reference evidence="10 11" key="1">
    <citation type="journal article" date="2015" name="Nature">
        <title>rRNA introns, odd ribosomes, and small enigmatic genomes across a large radiation of phyla.</title>
        <authorList>
            <person name="Brown C.T."/>
            <person name="Hug L.A."/>
            <person name="Thomas B.C."/>
            <person name="Sharon I."/>
            <person name="Castelle C.J."/>
            <person name="Singh A."/>
            <person name="Wilkins M.J."/>
            <person name="Williams K.H."/>
            <person name="Banfield J.F."/>
        </authorList>
    </citation>
    <scope>NUCLEOTIDE SEQUENCE [LARGE SCALE GENOMIC DNA]</scope>
</reference>
<evidence type="ECO:0000256" key="8">
    <source>
        <dbReference type="SAM" id="Phobius"/>
    </source>
</evidence>
<feature type="domain" description="Glycosyltransferase RgtA/B/C/D-like" evidence="9">
    <location>
        <begin position="85"/>
        <end position="228"/>
    </location>
</feature>
<comment type="subcellular location">
    <subcellularLocation>
        <location evidence="1">Cell membrane</location>
        <topology evidence="1">Multi-pass membrane protein</topology>
    </subcellularLocation>
</comment>
<evidence type="ECO:0000313" key="10">
    <source>
        <dbReference type="EMBL" id="KKQ67249.1"/>
    </source>
</evidence>
<proteinExistence type="predicted"/>
<feature type="transmembrane region" description="Helical" evidence="8">
    <location>
        <begin position="93"/>
        <end position="113"/>
    </location>
</feature>
<dbReference type="InterPro" id="IPR038731">
    <property type="entry name" value="RgtA/B/C-like"/>
</dbReference>
<evidence type="ECO:0000256" key="7">
    <source>
        <dbReference type="ARBA" id="ARBA00023136"/>
    </source>
</evidence>
<feature type="transmembrane region" description="Helical" evidence="8">
    <location>
        <begin position="150"/>
        <end position="166"/>
    </location>
</feature>
<feature type="transmembrane region" description="Helical" evidence="8">
    <location>
        <begin position="366"/>
        <end position="387"/>
    </location>
</feature>